<protein>
    <submittedName>
        <fullName evidence="1">PqqD family protein</fullName>
    </submittedName>
</protein>
<accession>A0A9D2P467</accession>
<sequence length="136" mass="15791">MKQYKKPEFHFARNTGKLSGKEIAELPEEALAEYLSSDSFKEQNRKYRIRSGYILREIAGEYAIVPVDDESLFNNAVMAPNDSAVFLWKAFEQPSTIEDVVVKGLQEYEATEEQIRKSTERFVKESLKYKILEEVE</sequence>
<dbReference type="InterPro" id="IPR008792">
    <property type="entry name" value="PQQD"/>
</dbReference>
<reference evidence="1" key="1">
    <citation type="journal article" date="2021" name="PeerJ">
        <title>Extensive microbial diversity within the chicken gut microbiome revealed by metagenomics and culture.</title>
        <authorList>
            <person name="Gilroy R."/>
            <person name="Ravi A."/>
            <person name="Getino M."/>
            <person name="Pursley I."/>
            <person name="Horton D.L."/>
            <person name="Alikhan N.F."/>
            <person name="Baker D."/>
            <person name="Gharbi K."/>
            <person name="Hall N."/>
            <person name="Watson M."/>
            <person name="Adriaenssens E.M."/>
            <person name="Foster-Nyarko E."/>
            <person name="Jarju S."/>
            <person name="Secka A."/>
            <person name="Antonio M."/>
            <person name="Oren A."/>
            <person name="Chaudhuri R.R."/>
            <person name="La Ragione R."/>
            <person name="Hildebrand F."/>
            <person name="Pallen M.J."/>
        </authorList>
    </citation>
    <scope>NUCLEOTIDE SEQUENCE</scope>
    <source>
        <strain evidence="1">CHK165-2605</strain>
    </source>
</reference>
<comment type="caution">
    <text evidence="1">The sequence shown here is derived from an EMBL/GenBank/DDBJ whole genome shotgun (WGS) entry which is preliminary data.</text>
</comment>
<dbReference type="Proteomes" id="UP000823895">
    <property type="component" value="Unassembled WGS sequence"/>
</dbReference>
<gene>
    <name evidence="1" type="ORF">H9756_09840</name>
</gene>
<reference evidence="1" key="2">
    <citation type="submission" date="2021-04" db="EMBL/GenBank/DDBJ databases">
        <authorList>
            <person name="Gilroy R."/>
        </authorList>
    </citation>
    <scope>NUCLEOTIDE SEQUENCE</scope>
    <source>
        <strain evidence="1">CHK165-2605</strain>
    </source>
</reference>
<name>A0A9D2P467_9FIRM</name>
<evidence type="ECO:0000313" key="2">
    <source>
        <dbReference type="Proteomes" id="UP000823895"/>
    </source>
</evidence>
<proteinExistence type="predicted"/>
<dbReference type="EMBL" id="DWWI01000203">
    <property type="protein sequence ID" value="HJC43956.1"/>
    <property type="molecule type" value="Genomic_DNA"/>
</dbReference>
<evidence type="ECO:0000313" key="1">
    <source>
        <dbReference type="EMBL" id="HJC43956.1"/>
    </source>
</evidence>
<dbReference type="Pfam" id="PF05402">
    <property type="entry name" value="PqqD"/>
    <property type="match status" value="1"/>
</dbReference>
<dbReference type="AlphaFoldDB" id="A0A9D2P467"/>
<organism evidence="1 2">
    <name type="scientific">Candidatus Mediterraneibacter gallistercoris</name>
    <dbReference type="NCBI Taxonomy" id="2838671"/>
    <lineage>
        <taxon>Bacteria</taxon>
        <taxon>Bacillati</taxon>
        <taxon>Bacillota</taxon>
        <taxon>Clostridia</taxon>
        <taxon>Lachnospirales</taxon>
        <taxon>Lachnospiraceae</taxon>
        <taxon>Mediterraneibacter</taxon>
    </lineage>
</organism>